<reference evidence="1" key="1">
    <citation type="submission" date="2024-12" db="EMBL/GenBank/DDBJ databases">
        <authorList>
            <person name="Wu N."/>
        </authorList>
    </citation>
    <scope>NUCLEOTIDE SEQUENCE</scope>
    <source>
        <strain evidence="1">P15</strain>
    </source>
</reference>
<organism evidence="1 2">
    <name type="scientific">Paenibacillus mesotrionivorans</name>
    <dbReference type="NCBI Taxonomy" id="3160968"/>
    <lineage>
        <taxon>Bacteria</taxon>
        <taxon>Bacillati</taxon>
        <taxon>Bacillota</taxon>
        <taxon>Bacilli</taxon>
        <taxon>Bacillales</taxon>
        <taxon>Paenibacillaceae</taxon>
        <taxon>Paenibacillus</taxon>
    </lineage>
</organism>
<dbReference type="EMBL" id="JBJURJ010000002">
    <property type="protein sequence ID" value="MFM9327530.1"/>
    <property type="molecule type" value="Genomic_DNA"/>
</dbReference>
<gene>
    <name evidence="1" type="ORF">ACI1P1_04365</name>
</gene>
<keyword evidence="2" id="KW-1185">Reference proteome</keyword>
<comment type="caution">
    <text evidence="1">The sequence shown here is derived from an EMBL/GenBank/DDBJ whole genome shotgun (WGS) entry which is preliminary data.</text>
</comment>
<name>A0ACC7NTP3_9BACL</name>
<evidence type="ECO:0000313" key="2">
    <source>
        <dbReference type="Proteomes" id="UP001631969"/>
    </source>
</evidence>
<evidence type="ECO:0000313" key="1">
    <source>
        <dbReference type="EMBL" id="MFM9327530.1"/>
    </source>
</evidence>
<sequence>MDRNTICALTDKVAARMQHLGNVTGLQEECPISIIRMDTWEWAQGVGLYGLYAYYRETGKTEIRDFLIAWFEDNIRRGLPEKNVNTMCPMLTLSFLAAETGREDFLSLCREWAQWVMEEMPRTEDRGLQHVVSGAANDGQLWDDTLFMTVLFLARAGKLFGREDYLAESVRQFLVHIKYLTDRKTGLWFHGWTFQGHHHFAEALWARGNCWYTAGVVDYLDIVEDLDAGVKWFLLDALKAQAAALERLQHEGGMWHTLLDDPDSYVETSGTAGFAYGILKAVRLGYLEPRFLTVGKKAALAVIQEIGEDGTVGQVSYGTGMGATLDDYRRIPLCPMTYGQALPVLMLTEVLKLEPEPKQQV</sequence>
<keyword evidence="1" id="KW-0378">Hydrolase</keyword>
<protein>
    <submittedName>
        <fullName evidence="1">Glycoside hydrolase family 105 protein</fullName>
    </submittedName>
</protein>
<dbReference type="Proteomes" id="UP001631969">
    <property type="component" value="Unassembled WGS sequence"/>
</dbReference>
<accession>A0ACC7NTP3</accession>
<proteinExistence type="predicted"/>